<dbReference type="PANTHER" id="PTHR48182">
    <property type="entry name" value="PROTEIN SERAC1"/>
    <property type="match status" value="1"/>
</dbReference>
<dbReference type="InterPro" id="IPR029058">
    <property type="entry name" value="AB_hydrolase_fold"/>
</dbReference>
<dbReference type="Pfam" id="PF20285">
    <property type="entry name" value="CTD9"/>
    <property type="match status" value="1"/>
</dbReference>
<dbReference type="Proteomes" id="UP000315751">
    <property type="component" value="Unassembled WGS sequence"/>
</dbReference>
<reference evidence="7 8" key="1">
    <citation type="submission" date="2019-06" db="EMBL/GenBank/DDBJ databases">
        <title>Genomic Encyclopedia of Type Strains, Phase IV (KMG-V): Genome sequencing to study the core and pangenomes of soil and plant-associated prokaryotes.</title>
        <authorList>
            <person name="Whitman W."/>
        </authorList>
    </citation>
    <scope>NUCLEOTIDE SEQUENCE [LARGE SCALE GENOMIC DNA]</scope>
    <source>
        <strain evidence="7 8">BR 11622</strain>
    </source>
</reference>
<proteinExistence type="predicted"/>
<evidence type="ECO:0000259" key="6">
    <source>
        <dbReference type="Pfam" id="PF20285"/>
    </source>
</evidence>
<dbReference type="SUPFAM" id="SSF53474">
    <property type="entry name" value="alpha/beta-Hydrolases"/>
    <property type="match status" value="1"/>
</dbReference>
<evidence type="ECO:0000256" key="1">
    <source>
        <dbReference type="ARBA" id="ARBA00004240"/>
    </source>
</evidence>
<comment type="caution">
    <text evidence="7">The sequence shown here is derived from an EMBL/GenBank/DDBJ whole genome shotgun (WGS) entry which is preliminary data.</text>
</comment>
<evidence type="ECO:0000313" key="8">
    <source>
        <dbReference type="Proteomes" id="UP000315751"/>
    </source>
</evidence>
<dbReference type="InterPro" id="IPR046911">
    <property type="entry name" value="ABC-3C_CTD9"/>
</dbReference>
<comment type="subcellular location">
    <subcellularLocation>
        <location evidence="1">Endoplasmic reticulum</location>
    </subcellularLocation>
    <subcellularLocation>
        <location evidence="2">Membrane</location>
    </subcellularLocation>
</comment>
<dbReference type="EMBL" id="VITR01000019">
    <property type="protein sequence ID" value="TWB35798.1"/>
    <property type="molecule type" value="Genomic_DNA"/>
</dbReference>
<feature type="domain" description="DUF676" evidence="5">
    <location>
        <begin position="31"/>
        <end position="110"/>
    </location>
</feature>
<name>A0A560GP64_9PROT</name>
<feature type="domain" description="ABC-three component systems C-terminal" evidence="6">
    <location>
        <begin position="232"/>
        <end position="344"/>
    </location>
</feature>
<evidence type="ECO:0000313" key="7">
    <source>
        <dbReference type="EMBL" id="TWB35798.1"/>
    </source>
</evidence>
<dbReference type="GO" id="GO:0016020">
    <property type="term" value="C:membrane"/>
    <property type="evidence" value="ECO:0007669"/>
    <property type="project" value="UniProtKB-SubCell"/>
</dbReference>
<dbReference type="AlphaFoldDB" id="A0A560GP64"/>
<keyword evidence="3" id="KW-0256">Endoplasmic reticulum</keyword>
<gene>
    <name evidence="7" type="ORF">FBZ90_11983</name>
</gene>
<evidence type="ECO:0000259" key="5">
    <source>
        <dbReference type="Pfam" id="PF05057"/>
    </source>
</evidence>
<dbReference type="InterPro" id="IPR052374">
    <property type="entry name" value="SERAC1"/>
</dbReference>
<dbReference type="Gene3D" id="3.40.50.1820">
    <property type="entry name" value="alpha/beta hydrolase"/>
    <property type="match status" value="1"/>
</dbReference>
<dbReference type="Pfam" id="PF05057">
    <property type="entry name" value="DUF676"/>
    <property type="match status" value="1"/>
</dbReference>
<evidence type="ECO:0000256" key="2">
    <source>
        <dbReference type="ARBA" id="ARBA00004370"/>
    </source>
</evidence>
<accession>A0A560GP64</accession>
<protein>
    <submittedName>
        <fullName evidence="7">Putative serine esterase DUF676</fullName>
    </submittedName>
</protein>
<dbReference type="PANTHER" id="PTHR48182:SF2">
    <property type="entry name" value="PROTEIN SERAC1"/>
    <property type="match status" value="1"/>
</dbReference>
<evidence type="ECO:0000256" key="3">
    <source>
        <dbReference type="ARBA" id="ARBA00022824"/>
    </source>
</evidence>
<organism evidence="7 8">
    <name type="scientific">Nitrospirillum amazonense</name>
    <dbReference type="NCBI Taxonomy" id="28077"/>
    <lineage>
        <taxon>Bacteria</taxon>
        <taxon>Pseudomonadati</taxon>
        <taxon>Pseudomonadota</taxon>
        <taxon>Alphaproteobacteria</taxon>
        <taxon>Rhodospirillales</taxon>
        <taxon>Azospirillaceae</taxon>
        <taxon>Nitrospirillum</taxon>
    </lineage>
</organism>
<keyword evidence="4" id="KW-0472">Membrane</keyword>
<dbReference type="InterPro" id="IPR007751">
    <property type="entry name" value="DUF676_lipase-like"/>
</dbReference>
<sequence length="347" mass="38039">MANVYALGYPAELFAKWIEESMSLYERAKAVLEHLAGLDFGSRPIAVIAHSLGGLLAKQIIRTGSESEDSDWQKIAKSIKFVAFLATPHSGSSLASALGFVATKFISKHIETLKAGNPQLDELNQSYRMLAGKQGIATTAYYETLKTKGAHVVTKESADPGVSGVNPIPIDADHVTICKPVDRNAPIYRSVLRHIKKFAGGCQQPAGLAAGKEPGAFFAAEDYSTKSTDRRDLLEKLAAANREHEYRIANEAQNKFAQSYMKLGLHAAAREANDNLLSEVQQRFETHVYLAQICKGASDKAISNAIQMEVVDALVAKYGSSHKLRARTVIEAMYFLTEQCHLRWDPE</sequence>
<evidence type="ECO:0000256" key="4">
    <source>
        <dbReference type="ARBA" id="ARBA00023136"/>
    </source>
</evidence>
<keyword evidence="8" id="KW-1185">Reference proteome</keyword>